<dbReference type="OrthoDB" id="4694525at2759"/>
<keyword evidence="12" id="KW-0862">Zinc</keyword>
<evidence type="ECO:0000256" key="15">
    <source>
        <dbReference type="ARBA" id="ARBA00032119"/>
    </source>
</evidence>
<feature type="region of interest" description="Disordered" evidence="16">
    <location>
        <begin position="742"/>
        <end position="795"/>
    </location>
</feature>
<protein>
    <recommendedName>
        <fullName evidence="6">Dipeptidyl peptidase 3</fullName>
        <ecNumber evidence="5">3.4.14.4</ecNumber>
    </recommendedName>
    <alternativeName>
        <fullName evidence="14">Dipeptidyl aminopeptidase III</fullName>
    </alternativeName>
    <alternativeName>
        <fullName evidence="15">Dipeptidyl peptidase III</fullName>
    </alternativeName>
</protein>
<comment type="catalytic activity">
    <reaction evidence="1">
        <text>Release of an N-terminal dipeptide from a peptide comprising four or more residues, with broad specificity. Also acts on dipeptidyl 2-naphthylamides.</text>
        <dbReference type="EC" id="3.4.14.4"/>
    </reaction>
</comment>
<dbReference type="VEuPathDB" id="FungiDB:BO97DRAFT_440297"/>
<keyword evidence="13" id="KW-0482">Metalloprotease</keyword>
<keyword evidence="7" id="KW-0031">Aminopeptidase</keyword>
<evidence type="ECO:0000313" key="17">
    <source>
        <dbReference type="EMBL" id="RAL16541.1"/>
    </source>
</evidence>
<dbReference type="FunFam" id="3.30.540.30:FF:000002">
    <property type="entry name" value="Dipeptidyl peptidase 3"/>
    <property type="match status" value="1"/>
</dbReference>
<gene>
    <name evidence="17" type="ORF">BO97DRAFT_440297</name>
</gene>
<evidence type="ECO:0000256" key="1">
    <source>
        <dbReference type="ARBA" id="ARBA00001336"/>
    </source>
</evidence>
<organism evidence="17 18">
    <name type="scientific">Aspergillus homomorphus (strain CBS 101889)</name>
    <dbReference type="NCBI Taxonomy" id="1450537"/>
    <lineage>
        <taxon>Eukaryota</taxon>
        <taxon>Fungi</taxon>
        <taxon>Dikarya</taxon>
        <taxon>Ascomycota</taxon>
        <taxon>Pezizomycotina</taxon>
        <taxon>Eurotiomycetes</taxon>
        <taxon>Eurotiomycetidae</taxon>
        <taxon>Eurotiales</taxon>
        <taxon>Aspergillaceae</taxon>
        <taxon>Aspergillus</taxon>
        <taxon>Aspergillus subgen. Circumdati</taxon>
    </lineage>
</organism>
<evidence type="ECO:0000256" key="2">
    <source>
        <dbReference type="ARBA" id="ARBA00001947"/>
    </source>
</evidence>
<dbReference type="SUPFAM" id="SSF54695">
    <property type="entry name" value="POZ domain"/>
    <property type="match status" value="1"/>
</dbReference>
<dbReference type="InterPro" id="IPR039461">
    <property type="entry name" value="Peptidase_M49"/>
</dbReference>
<dbReference type="GO" id="GO:0008239">
    <property type="term" value="F:dipeptidyl-peptidase activity"/>
    <property type="evidence" value="ECO:0007669"/>
    <property type="project" value="UniProtKB-EC"/>
</dbReference>
<keyword evidence="10" id="KW-0479">Metal-binding</keyword>
<dbReference type="InterPro" id="IPR011333">
    <property type="entry name" value="SKP1/BTB/POZ_sf"/>
</dbReference>
<keyword evidence="8" id="KW-0963">Cytoplasm</keyword>
<evidence type="ECO:0000256" key="10">
    <source>
        <dbReference type="ARBA" id="ARBA00022723"/>
    </source>
</evidence>
<feature type="compositionally biased region" description="Basic and acidic residues" evidence="16">
    <location>
        <begin position="761"/>
        <end position="770"/>
    </location>
</feature>
<dbReference type="GO" id="GO:0004177">
    <property type="term" value="F:aminopeptidase activity"/>
    <property type="evidence" value="ECO:0007669"/>
    <property type="project" value="UniProtKB-KW"/>
</dbReference>
<evidence type="ECO:0000256" key="5">
    <source>
        <dbReference type="ARBA" id="ARBA00012063"/>
    </source>
</evidence>
<evidence type="ECO:0000313" key="18">
    <source>
        <dbReference type="Proteomes" id="UP000248961"/>
    </source>
</evidence>
<keyword evidence="9" id="KW-0645">Protease</keyword>
<dbReference type="EMBL" id="KZ824269">
    <property type="protein sequence ID" value="RAL16541.1"/>
    <property type="molecule type" value="Genomic_DNA"/>
</dbReference>
<comment type="similarity">
    <text evidence="4">Belongs to the peptidase M49 family.</text>
</comment>
<dbReference type="FunFam" id="3.30.540.30:FF:000001">
    <property type="entry name" value="Dipeptidyl peptidase 3"/>
    <property type="match status" value="1"/>
</dbReference>
<dbReference type="GO" id="GO:0008237">
    <property type="term" value="F:metallopeptidase activity"/>
    <property type="evidence" value="ECO:0007669"/>
    <property type="project" value="UniProtKB-KW"/>
</dbReference>
<dbReference type="STRING" id="1450537.A0A395I930"/>
<dbReference type="Proteomes" id="UP000248961">
    <property type="component" value="Unassembled WGS sequence"/>
</dbReference>
<comment type="cofactor">
    <cofactor evidence="2">
        <name>Zn(2+)</name>
        <dbReference type="ChEBI" id="CHEBI:29105"/>
    </cofactor>
</comment>
<proteinExistence type="inferred from homology"/>
<dbReference type="EC" id="3.4.14.4" evidence="5"/>
<evidence type="ECO:0000256" key="6">
    <source>
        <dbReference type="ARBA" id="ARBA00014713"/>
    </source>
</evidence>
<reference evidence="17 18" key="1">
    <citation type="submission" date="2018-02" db="EMBL/GenBank/DDBJ databases">
        <title>The genomes of Aspergillus section Nigri reveals drivers in fungal speciation.</title>
        <authorList>
            <consortium name="DOE Joint Genome Institute"/>
            <person name="Vesth T.C."/>
            <person name="Nybo J."/>
            <person name="Theobald S."/>
            <person name="Brandl J."/>
            <person name="Frisvad J.C."/>
            <person name="Nielsen K.F."/>
            <person name="Lyhne E.K."/>
            <person name="Kogle M.E."/>
            <person name="Kuo A."/>
            <person name="Riley R."/>
            <person name="Clum A."/>
            <person name="Nolan M."/>
            <person name="Lipzen A."/>
            <person name="Salamov A."/>
            <person name="Henrissat B."/>
            <person name="Wiebenga A."/>
            <person name="De vries R.P."/>
            <person name="Grigoriev I.V."/>
            <person name="Mortensen U.H."/>
            <person name="Andersen M.R."/>
            <person name="Baker S.E."/>
        </authorList>
    </citation>
    <scope>NUCLEOTIDE SEQUENCE [LARGE SCALE GENOMIC DNA]</scope>
    <source>
        <strain evidence="17 18">CBS 101889</strain>
    </source>
</reference>
<comment type="subcellular location">
    <subcellularLocation>
        <location evidence="3">Cytoplasm</location>
    </subcellularLocation>
</comment>
<dbReference type="GeneID" id="37202352"/>
<dbReference type="PANTHER" id="PTHR23422:SF11">
    <property type="entry name" value="DIPEPTIDYL PEPTIDASE 3"/>
    <property type="match status" value="1"/>
</dbReference>
<feature type="region of interest" description="Disordered" evidence="16">
    <location>
        <begin position="819"/>
        <end position="884"/>
    </location>
</feature>
<keyword evidence="11" id="KW-0378">Hydrolase</keyword>
<accession>A0A395I930</accession>
<evidence type="ECO:0000256" key="11">
    <source>
        <dbReference type="ARBA" id="ARBA00022801"/>
    </source>
</evidence>
<evidence type="ECO:0000256" key="14">
    <source>
        <dbReference type="ARBA" id="ARBA00031288"/>
    </source>
</evidence>
<dbReference type="PANTHER" id="PTHR23422">
    <property type="entry name" value="DIPEPTIDYL PEPTIDASE III-RELATED"/>
    <property type="match status" value="1"/>
</dbReference>
<keyword evidence="18" id="KW-1185">Reference proteome</keyword>
<sequence>MDDKVKQHYLADSPPTVVRLEVKSHFENLKDAKLRKYAHYMSRAAFEGTRITLRQVSPESEPIYDLIVELHRTCNGDWTSLAQKANVSNENLQYFLEYSAQFLGNCGNYKGFGDSKFIPRLPVEAFRALASTTPQTEAAFNRANSTGGGIYETDVQSRMHLGYAEGNHMTTYYPDSPTITKEEITAVGDLLEQKGLPLENTRLRKTETGDFELLIASGVSSPPARDRDLGDVDSFELDGKFEGKKLRLVFGDHQEEMAKIAHCIKQASLNAANDNQKRMLDAYALSFGSGSIEAFKESQRIWVKDQKPALETNLGFVETYRDPHGVRGEWEGFVALVNLERTRAFGRLVDSAEAMIPKLPWGKEFEKDKFLSPDFTSLEVLSFQCSGLPAGINLPNYDDIRQTLGFKNVSLGNVLSAKAPNEPIPFITHKDLKVYSENRDAAFEVQVGIHELLGHGTGKLLQETAPGKFNFDISNPPVSPVTTKPVTTWYKPGQTWGSVFGAVSSSYEECRAECVAMVLSCDFDILKLFGFGDGQVDLSNEAGDVLFAGYLSMARAGLVALEFWDPKTQKWGQAHMQARYSILRTFLNAGDNFVKLSYSKPDLSDLEIHLDRSKILTHGRPAVEKYLQKLHVYKSTADFESGKRLYDEITSVDAWWGNEVREVVLRNKVPRKIFVQANTILNGDQVVLKEYEPSLEGIIQSFVERDLGPRDRRPPSEALAIISTATTKARRSISNSATDPVTLSRLPVFSGSPPTARPHHRTTDSSRKEDQDEDDSYIAPPPHSPCSEASSSNLFSSNPPPFSSLVFIAASDYNRAKNTVTPSGSTLDPALVPSPVDGRLRTEPSSAVVAESKDSFPRDFKPDSPGKSAEDGEPPPPYTEGSSPLESFTYVMAAAGGASSIITQVQQAGGPPINTLGDIGGDEHITLDLRGTRFTLSRDELLTLPEFVLLSLFPNGLLPDGHMGTFHEGDIYPVDYDPASLQYMLDFFRSVAHSIPSSSPSSTSQDVDVAPDSMQTSARDMLQDRAGIIVLREDLDFYAIPPRPDIDHTEMIEVKRAAAKALLKQDGIFSGLRKSDEVGSTEQHLIEMLTAGGFDRDDRWGHRAPEPNKAVICSLALAKLRTDIRSDLENSNAVGMAQKLLLFWRKPARRCWWEGVELHDVEGVDGKVKIWIRRVWTLEMSVIGLR</sequence>
<dbReference type="GO" id="GO:0006508">
    <property type="term" value="P:proteolysis"/>
    <property type="evidence" value="ECO:0007669"/>
    <property type="project" value="UniProtKB-KW"/>
</dbReference>
<evidence type="ECO:0000256" key="13">
    <source>
        <dbReference type="ARBA" id="ARBA00023049"/>
    </source>
</evidence>
<evidence type="ECO:0000256" key="8">
    <source>
        <dbReference type="ARBA" id="ARBA00022490"/>
    </source>
</evidence>
<dbReference type="Pfam" id="PF03571">
    <property type="entry name" value="Peptidase_M49"/>
    <property type="match status" value="1"/>
</dbReference>
<name>A0A395I930_ASPHC</name>
<dbReference type="GO" id="GO:0046872">
    <property type="term" value="F:metal ion binding"/>
    <property type="evidence" value="ECO:0007669"/>
    <property type="project" value="UniProtKB-KW"/>
</dbReference>
<evidence type="ECO:0000256" key="3">
    <source>
        <dbReference type="ARBA" id="ARBA00004496"/>
    </source>
</evidence>
<dbReference type="GO" id="GO:0005737">
    <property type="term" value="C:cytoplasm"/>
    <property type="evidence" value="ECO:0007669"/>
    <property type="project" value="UniProtKB-SubCell"/>
</dbReference>
<evidence type="ECO:0000256" key="7">
    <source>
        <dbReference type="ARBA" id="ARBA00022438"/>
    </source>
</evidence>
<evidence type="ECO:0000256" key="4">
    <source>
        <dbReference type="ARBA" id="ARBA00010200"/>
    </source>
</evidence>
<evidence type="ECO:0000256" key="12">
    <source>
        <dbReference type="ARBA" id="ARBA00022833"/>
    </source>
</evidence>
<evidence type="ECO:0000256" key="9">
    <source>
        <dbReference type="ARBA" id="ARBA00022670"/>
    </source>
</evidence>
<dbReference type="RefSeq" id="XP_025555695.1">
    <property type="nucleotide sequence ID" value="XM_025698063.1"/>
</dbReference>
<dbReference type="Gene3D" id="3.30.540.30">
    <property type="match status" value="3"/>
</dbReference>
<evidence type="ECO:0000256" key="16">
    <source>
        <dbReference type="SAM" id="MobiDB-lite"/>
    </source>
</evidence>
<feature type="compositionally biased region" description="Basic and acidic residues" evidence="16">
    <location>
        <begin position="851"/>
        <end position="870"/>
    </location>
</feature>
<dbReference type="AlphaFoldDB" id="A0A395I930"/>
<dbReference type="FunFam" id="3.30.540.30:FF:000004">
    <property type="entry name" value="Dipeptidyl peptidase 3"/>
    <property type="match status" value="1"/>
</dbReference>